<organism evidence="2">
    <name type="scientific">Cladocopium goreaui</name>
    <dbReference type="NCBI Taxonomy" id="2562237"/>
    <lineage>
        <taxon>Eukaryota</taxon>
        <taxon>Sar</taxon>
        <taxon>Alveolata</taxon>
        <taxon>Dinophyceae</taxon>
        <taxon>Suessiales</taxon>
        <taxon>Symbiodiniaceae</taxon>
        <taxon>Cladocopium</taxon>
    </lineage>
</organism>
<dbReference type="GO" id="GO:0044528">
    <property type="term" value="P:regulation of mitochondrial mRNA stability"/>
    <property type="evidence" value="ECO:0007669"/>
    <property type="project" value="TreeGrafter"/>
</dbReference>
<dbReference type="InterPro" id="IPR050870">
    <property type="entry name" value="FAST_kinase"/>
</dbReference>
<dbReference type="GO" id="GO:0005759">
    <property type="term" value="C:mitochondrial matrix"/>
    <property type="evidence" value="ECO:0007669"/>
    <property type="project" value="TreeGrafter"/>
</dbReference>
<dbReference type="EMBL" id="CAMXCT030001764">
    <property type="protein sequence ID" value="CAL4780139.1"/>
    <property type="molecule type" value="Genomic_DNA"/>
</dbReference>
<feature type="compositionally biased region" description="Low complexity" evidence="1">
    <location>
        <begin position="420"/>
        <end position="431"/>
    </location>
</feature>
<sequence length="505" mass="54883">MTVMNADVLKQRKRINRKLTQAANANASAVLNVVAEELSLMNGVNTATALHRIARHCVKGEAGPDGAAPEAKKEVEAHPAFGALLRTVEQQAEMSLLADHDVAEEILPAQCASIIAWSLACLDVHNDRLMVILATLAQPRLHEFKFYEVTNMLWAYAKLRAVGLAPQLISTIAQRLQQRRPGEYKAHCLSLAVWAFAEAHWPDEALMSSLAEELAKQAESLQPQEICNICWALAGRVQSRAALHETVYCALMQGDVLRRCKAEEFSNFMLAVTAGHLNFPGFFAKVGATAVRLAKSMKPKHIASTLSAVSAVSGRGQSLPDLSSLLDVATEQVFQFQPHELAATAKAAAKLRPDHPGFFKACSTNLVLKLSELSVENLSDLIDAFTHCSDVQASNWAMYWLLNERQRRPDSAAFRRRHGSAAASTAASTGGRNERDASDTESADRGSEESPGRGKCMAPHSPGPGPCDMGLPWKVVSLRPPPGLEPEGFKLTQTYLADSVSFFTL</sequence>
<name>A0A9P1G0C5_9DINO</name>
<reference evidence="2" key="1">
    <citation type="submission" date="2022-10" db="EMBL/GenBank/DDBJ databases">
        <authorList>
            <person name="Chen Y."/>
            <person name="Dougan E. K."/>
            <person name="Chan C."/>
            <person name="Rhodes N."/>
            <person name="Thang M."/>
        </authorList>
    </citation>
    <scope>NUCLEOTIDE SEQUENCE</scope>
</reference>
<dbReference type="GO" id="GO:0003723">
    <property type="term" value="F:RNA binding"/>
    <property type="evidence" value="ECO:0007669"/>
    <property type="project" value="TreeGrafter"/>
</dbReference>
<evidence type="ECO:0000313" key="4">
    <source>
        <dbReference type="Proteomes" id="UP001152797"/>
    </source>
</evidence>
<proteinExistence type="predicted"/>
<comment type="caution">
    <text evidence="2">The sequence shown here is derived from an EMBL/GenBank/DDBJ whole genome shotgun (WGS) entry which is preliminary data.</text>
</comment>
<evidence type="ECO:0000313" key="3">
    <source>
        <dbReference type="EMBL" id="CAL1146202.1"/>
    </source>
</evidence>
<dbReference type="GO" id="GO:0035770">
    <property type="term" value="C:ribonucleoprotein granule"/>
    <property type="evidence" value="ECO:0007669"/>
    <property type="project" value="TreeGrafter"/>
</dbReference>
<feature type="compositionally biased region" description="Basic and acidic residues" evidence="1">
    <location>
        <begin position="432"/>
        <end position="452"/>
    </location>
</feature>
<dbReference type="GO" id="GO:0000963">
    <property type="term" value="P:mitochondrial RNA processing"/>
    <property type="evidence" value="ECO:0007669"/>
    <property type="project" value="TreeGrafter"/>
</dbReference>
<dbReference type="PANTHER" id="PTHR21228:SF40">
    <property type="entry name" value="LD45607P"/>
    <property type="match status" value="1"/>
</dbReference>
<dbReference type="Proteomes" id="UP001152797">
    <property type="component" value="Unassembled WGS sequence"/>
</dbReference>
<dbReference type="EMBL" id="CAMXCT010001764">
    <property type="protein sequence ID" value="CAI3992827.1"/>
    <property type="molecule type" value="Genomic_DNA"/>
</dbReference>
<feature type="region of interest" description="Disordered" evidence="1">
    <location>
        <begin position="411"/>
        <end position="464"/>
    </location>
</feature>
<dbReference type="EMBL" id="CAMXCT020001764">
    <property type="protein sequence ID" value="CAL1146202.1"/>
    <property type="molecule type" value="Genomic_DNA"/>
</dbReference>
<keyword evidence="4" id="KW-1185">Reference proteome</keyword>
<protein>
    <submittedName>
        <fullName evidence="2">Uncharacterized protein</fullName>
    </submittedName>
</protein>
<dbReference type="AlphaFoldDB" id="A0A9P1G0C5"/>
<gene>
    <name evidence="2" type="ORF">C1SCF055_LOCUS19623</name>
</gene>
<accession>A0A9P1G0C5</accession>
<reference evidence="3" key="2">
    <citation type="submission" date="2024-04" db="EMBL/GenBank/DDBJ databases">
        <authorList>
            <person name="Chen Y."/>
            <person name="Shah S."/>
            <person name="Dougan E. K."/>
            <person name="Thang M."/>
            <person name="Chan C."/>
        </authorList>
    </citation>
    <scope>NUCLEOTIDE SEQUENCE [LARGE SCALE GENOMIC DNA]</scope>
</reference>
<dbReference type="PANTHER" id="PTHR21228">
    <property type="entry name" value="FAST LEU-RICH DOMAIN-CONTAINING"/>
    <property type="match status" value="1"/>
</dbReference>
<evidence type="ECO:0000313" key="2">
    <source>
        <dbReference type="EMBL" id="CAI3992827.1"/>
    </source>
</evidence>
<dbReference type="OrthoDB" id="442079at2759"/>
<evidence type="ECO:0000256" key="1">
    <source>
        <dbReference type="SAM" id="MobiDB-lite"/>
    </source>
</evidence>